<evidence type="ECO:0000313" key="1">
    <source>
        <dbReference type="EnsemblMetazoa" id="CLYHEMP024543.1"/>
    </source>
</evidence>
<reference evidence="1" key="1">
    <citation type="submission" date="2021-01" db="UniProtKB">
        <authorList>
            <consortium name="EnsemblMetazoa"/>
        </authorList>
    </citation>
    <scope>IDENTIFICATION</scope>
</reference>
<proteinExistence type="predicted"/>
<dbReference type="AlphaFoldDB" id="A0A7M5XM97"/>
<dbReference type="EnsemblMetazoa" id="CLYHEMT024543.1">
    <property type="protein sequence ID" value="CLYHEMP024543.1"/>
    <property type="gene ID" value="CLYHEMG024543"/>
</dbReference>
<accession>A0A7M5XM97</accession>
<dbReference type="Proteomes" id="UP000594262">
    <property type="component" value="Unplaced"/>
</dbReference>
<keyword evidence="2" id="KW-1185">Reference proteome</keyword>
<protein>
    <submittedName>
        <fullName evidence="1">Uncharacterized protein</fullName>
    </submittedName>
</protein>
<sequence>MVPDFFDQSSFYYQLINQSNRSFRLLNQSNRSIQRTNQLKARVDRPIVRITDTDQSKTISKEQKKAKIQLPNNKTYSKIQINNKSTSTIPNSTSNSNVTRYKSVSRLSIEIRRKSSTPSCGGIRKLSIQSSHDSKSLSQSDCFFGLFGPIKLKNFKKSANPWIRLKTSMGVWHSKYKKSKRRKKKKIWFCLNK</sequence>
<organism evidence="1 2">
    <name type="scientific">Clytia hemisphaerica</name>
    <dbReference type="NCBI Taxonomy" id="252671"/>
    <lineage>
        <taxon>Eukaryota</taxon>
        <taxon>Metazoa</taxon>
        <taxon>Cnidaria</taxon>
        <taxon>Hydrozoa</taxon>
        <taxon>Hydroidolina</taxon>
        <taxon>Leptothecata</taxon>
        <taxon>Obeliida</taxon>
        <taxon>Clytiidae</taxon>
        <taxon>Clytia</taxon>
    </lineage>
</organism>
<name>A0A7M5XM97_9CNID</name>
<evidence type="ECO:0000313" key="2">
    <source>
        <dbReference type="Proteomes" id="UP000594262"/>
    </source>
</evidence>